<evidence type="ECO:0000313" key="1">
    <source>
        <dbReference type="EMBL" id="MED6291198.1"/>
    </source>
</evidence>
<keyword evidence="2" id="KW-1185">Reference proteome</keyword>
<reference evidence="1 2" key="1">
    <citation type="submission" date="2021-06" db="EMBL/GenBank/DDBJ databases">
        <authorList>
            <person name="Palmer J.M."/>
        </authorList>
    </citation>
    <scope>NUCLEOTIDE SEQUENCE [LARGE SCALE GENOMIC DNA]</scope>
    <source>
        <strain evidence="1 2">CL_MEX2019</strain>
        <tissue evidence="1">Muscle</tissue>
    </source>
</reference>
<organism evidence="1 2">
    <name type="scientific">Characodon lateralis</name>
    <dbReference type="NCBI Taxonomy" id="208331"/>
    <lineage>
        <taxon>Eukaryota</taxon>
        <taxon>Metazoa</taxon>
        <taxon>Chordata</taxon>
        <taxon>Craniata</taxon>
        <taxon>Vertebrata</taxon>
        <taxon>Euteleostomi</taxon>
        <taxon>Actinopterygii</taxon>
        <taxon>Neopterygii</taxon>
        <taxon>Teleostei</taxon>
        <taxon>Neoteleostei</taxon>
        <taxon>Acanthomorphata</taxon>
        <taxon>Ovalentaria</taxon>
        <taxon>Atherinomorphae</taxon>
        <taxon>Cyprinodontiformes</taxon>
        <taxon>Goodeidae</taxon>
        <taxon>Characodon</taxon>
    </lineage>
</organism>
<gene>
    <name evidence="1" type="ORF">CHARACLAT_020957</name>
</gene>
<name>A0ABU7EVH3_9TELE</name>
<accession>A0ABU7EVH3</accession>
<dbReference type="EMBL" id="JAHUTJ010067592">
    <property type="protein sequence ID" value="MED6291198.1"/>
    <property type="molecule type" value="Genomic_DNA"/>
</dbReference>
<proteinExistence type="predicted"/>
<comment type="caution">
    <text evidence="1">The sequence shown here is derived from an EMBL/GenBank/DDBJ whole genome shotgun (WGS) entry which is preliminary data.</text>
</comment>
<protein>
    <submittedName>
        <fullName evidence="1">Uncharacterized protein</fullName>
    </submittedName>
</protein>
<dbReference type="Proteomes" id="UP001352852">
    <property type="component" value="Unassembled WGS sequence"/>
</dbReference>
<evidence type="ECO:0000313" key="2">
    <source>
        <dbReference type="Proteomes" id="UP001352852"/>
    </source>
</evidence>
<sequence>MLRIIRSTQVSRLNRCLGFILPLSISSSTDMMSSLWMRPGDPTKTPNLFTLFSVNENKDEGSKRTHQDLYILRTQNIMLRPWACELINKEKSGEGFWNRLTGSPQRRTCLHLSLTSEERKRVLQ</sequence>